<dbReference type="OrthoDB" id="11844at10239"/>
<proteinExistence type="predicted"/>
<dbReference type="GeneID" id="22111196"/>
<protein>
    <submittedName>
        <fullName evidence="1">Uncharacterized protein</fullName>
    </submittedName>
</protein>
<gene>
    <name evidence="1" type="primary">156</name>
    <name evidence="1" type="ORF">PBI_121Q_156</name>
</gene>
<dbReference type="KEGG" id="vg:22111196"/>
<evidence type="ECO:0000313" key="1">
    <source>
        <dbReference type="EMBL" id="AIT14046.1"/>
    </source>
</evidence>
<organism evidence="1 2">
    <name type="scientific">Escherichia phage 121Q</name>
    <dbReference type="NCBI Taxonomy" id="1555202"/>
    <lineage>
        <taxon>Viruses</taxon>
        <taxon>Duplodnaviria</taxon>
        <taxon>Heunggongvirae</taxon>
        <taxon>Uroviricota</taxon>
        <taxon>Caudoviricetes</taxon>
        <taxon>Asteriusvirus</taxon>
        <taxon>Asteriusvirus av121Q</taxon>
    </lineage>
</organism>
<keyword evidence="2" id="KW-1185">Reference proteome</keyword>
<dbReference type="Proteomes" id="UP000029889">
    <property type="component" value="Segment"/>
</dbReference>
<dbReference type="RefSeq" id="YP_009101743.1">
    <property type="nucleotide sequence ID" value="NC_025447.1"/>
</dbReference>
<accession>A0A097EXB5</accession>
<name>A0A097EXB5_9CAUD</name>
<evidence type="ECO:0000313" key="2">
    <source>
        <dbReference type="Proteomes" id="UP000029889"/>
    </source>
</evidence>
<sequence>MNVIDNRLVLKNGKMTVKLYKDEADSFMAKAIEKSERYKLLAPASKSPYGFNHAHSHFVGMVCEHASLVLFNEIENNTGIKLNIDPAFQNEARDGECDIKVNNLRIEVKGIKYKSWTDFGPCVSTRQLKNIQKKADVILWVLYNEKKQEFTFEGFNYVKDISSIPVILTGVPGRPMIENHPVLGIMKPLQELPL</sequence>
<dbReference type="EMBL" id="KM507819">
    <property type="protein sequence ID" value="AIT14046.1"/>
    <property type="molecule type" value="Genomic_DNA"/>
</dbReference>
<reference evidence="1 2" key="1">
    <citation type="submission" date="2014-09" db="EMBL/GenBank/DDBJ databases">
        <authorList>
            <person name="Lapin J.S."/>
            <person name="Pope W.H."/>
            <person name="Hua J."/>
            <person name="Ford M.E."/>
            <person name="Conway J.F."/>
            <person name="Hatfull G.F."/>
            <person name="Hendrix R.W."/>
        </authorList>
    </citation>
    <scope>NUCLEOTIDE SEQUENCE [LARGE SCALE GENOMIC DNA]</scope>
</reference>